<feature type="region of interest" description="Disordered" evidence="1">
    <location>
        <begin position="155"/>
        <end position="175"/>
    </location>
</feature>
<dbReference type="EMBL" id="SDPN01000016">
    <property type="protein sequence ID" value="RXZ70319.1"/>
    <property type="molecule type" value="Genomic_DNA"/>
</dbReference>
<dbReference type="AlphaFoldDB" id="A0A4Q2KZ57"/>
<evidence type="ECO:0000313" key="3">
    <source>
        <dbReference type="EMBL" id="RXZ70319.1"/>
    </source>
</evidence>
<dbReference type="PANTHER" id="PTHR42678:SF5">
    <property type="entry name" value="GLUTAMYL-TRNA(GLN) AMIDOTRANSFERASE SUBUNIT A"/>
    <property type="match status" value="1"/>
</dbReference>
<dbReference type="Proteomes" id="UP000293865">
    <property type="component" value="Unassembled WGS sequence"/>
</dbReference>
<dbReference type="InterPro" id="IPR023631">
    <property type="entry name" value="Amidase_dom"/>
</dbReference>
<dbReference type="Pfam" id="PF01425">
    <property type="entry name" value="Amidase"/>
    <property type="match status" value="1"/>
</dbReference>
<reference evidence="3 4" key="1">
    <citation type="submission" date="2019-01" db="EMBL/GenBank/DDBJ databases">
        <title>Agromyces.</title>
        <authorList>
            <person name="Li J."/>
        </authorList>
    </citation>
    <scope>NUCLEOTIDE SEQUENCE [LARGE SCALE GENOMIC DNA]</scope>
    <source>
        <strain evidence="3 4">DSM 15934</strain>
    </source>
</reference>
<dbReference type="PROSITE" id="PS50006">
    <property type="entry name" value="FHA_DOMAIN"/>
    <property type="match status" value="1"/>
</dbReference>
<organism evidence="3 4">
    <name type="scientific">Agromyces albus</name>
    <dbReference type="NCBI Taxonomy" id="205332"/>
    <lineage>
        <taxon>Bacteria</taxon>
        <taxon>Bacillati</taxon>
        <taxon>Actinomycetota</taxon>
        <taxon>Actinomycetes</taxon>
        <taxon>Micrococcales</taxon>
        <taxon>Microbacteriaceae</taxon>
        <taxon>Agromyces</taxon>
    </lineage>
</organism>
<dbReference type="InterPro" id="IPR036928">
    <property type="entry name" value="AS_sf"/>
</dbReference>
<evidence type="ECO:0000259" key="2">
    <source>
        <dbReference type="PROSITE" id="PS50006"/>
    </source>
</evidence>
<keyword evidence="4" id="KW-1185">Reference proteome</keyword>
<accession>A0A4Q2KZ57</accession>
<dbReference type="PANTHER" id="PTHR42678">
    <property type="entry name" value="AMIDASE"/>
    <property type="match status" value="1"/>
</dbReference>
<feature type="domain" description="FHA" evidence="2">
    <location>
        <begin position="1"/>
        <end position="63"/>
    </location>
</feature>
<dbReference type="InterPro" id="IPR000253">
    <property type="entry name" value="FHA_dom"/>
</dbReference>
<proteinExistence type="predicted"/>
<evidence type="ECO:0000256" key="1">
    <source>
        <dbReference type="SAM" id="MobiDB-lite"/>
    </source>
</evidence>
<dbReference type="Gene3D" id="3.90.1300.10">
    <property type="entry name" value="Amidase signature (AS) domain"/>
    <property type="match status" value="1"/>
</dbReference>
<dbReference type="OrthoDB" id="9811471at2"/>
<protein>
    <submittedName>
        <fullName evidence="3">Amidase</fullName>
    </submittedName>
</protein>
<dbReference type="RefSeq" id="WP_129520846.1">
    <property type="nucleotide sequence ID" value="NZ_SDPN01000016.1"/>
</dbReference>
<gene>
    <name evidence="3" type="ORF">ESP51_10495</name>
</gene>
<dbReference type="SUPFAM" id="SSF75304">
    <property type="entry name" value="Amidase signature (AS) enzymes"/>
    <property type="match status" value="1"/>
</dbReference>
<name>A0A4Q2KZ57_9MICO</name>
<comment type="caution">
    <text evidence="3">The sequence shown here is derived from an EMBL/GenBank/DDBJ whole genome shotgun (WGS) entry which is preliminary data.</text>
</comment>
<evidence type="ECO:0000313" key="4">
    <source>
        <dbReference type="Proteomes" id="UP000293865"/>
    </source>
</evidence>
<sequence length="506" mass="53038">MTISREAGRALMTGPRDFEDVTISRFHEDILAGRTTATELTQWYLDRIAAHNVDGAAINAVVTVNPSALTEAAERDSAFAASGELSGPLHGVPVLVKDQAETAGIPTAFGSALFAEYVPARDATVVTALRQAGAVILAKTTMCDLAAGWFSSSSRTGHTRNAYDPTRDSGGSSAGTGAGVSANFGLVGVGEDTGGSIRIPASFNNLYGLRVTTGLVSRAGFSPLIHFQDTPGPMARTVADLAVLLDAMVGYDPADEHTVVAATAPGVGGYAEAVRLAPDQADWRVGVLETAFGSGQAQALVNQVVRAAIGSLREHGVGVVDGLRIERLADWIADTSVYLHQSKSDLTAFFASRPGPVASFDELYATGVWEPLNDLIPGIADGPDTVEGDPEVARRRLKQADFQRLVLGRFADAGVDFLVYPTVQVPAPTLEELKAGLYTALTFPTNTVIASQAGLPALTIPVGFTGDGLAVGLELVAPPYAERRMLRFAAALERWAPARKAPTLDL</sequence>